<dbReference type="Pfam" id="PF13410">
    <property type="entry name" value="GST_C_2"/>
    <property type="match status" value="1"/>
</dbReference>
<dbReference type="EMBL" id="JAIRBM010000002">
    <property type="protein sequence ID" value="MBZ6075454.1"/>
    <property type="molecule type" value="Genomic_DNA"/>
</dbReference>
<comment type="caution">
    <text evidence="2">The sequence shown here is derived from an EMBL/GenBank/DDBJ whole genome shotgun (WGS) entry which is preliminary data.</text>
</comment>
<reference evidence="2 3" key="1">
    <citation type="submission" date="2021-09" db="EMBL/GenBank/DDBJ databases">
        <title>The complete genome sequence of a new microorganism.</title>
        <authorList>
            <person name="Zi Z."/>
        </authorList>
    </citation>
    <scope>NUCLEOTIDE SEQUENCE [LARGE SCALE GENOMIC DNA]</scope>
    <source>
        <strain evidence="2 3">WGZ8</strain>
    </source>
</reference>
<dbReference type="InterPro" id="IPR036282">
    <property type="entry name" value="Glutathione-S-Trfase_C_sf"/>
</dbReference>
<keyword evidence="3" id="KW-1185">Reference proteome</keyword>
<dbReference type="SUPFAM" id="SSF52833">
    <property type="entry name" value="Thioredoxin-like"/>
    <property type="match status" value="1"/>
</dbReference>
<dbReference type="RefSeq" id="WP_224311492.1">
    <property type="nucleotide sequence ID" value="NZ_JAIRBM010000002.1"/>
</dbReference>
<dbReference type="InterPro" id="IPR036249">
    <property type="entry name" value="Thioredoxin-like_sf"/>
</dbReference>
<dbReference type="PROSITE" id="PS50404">
    <property type="entry name" value="GST_NTER"/>
    <property type="match status" value="1"/>
</dbReference>
<dbReference type="InterPro" id="IPR004045">
    <property type="entry name" value="Glutathione_S-Trfase_N"/>
</dbReference>
<dbReference type="PANTHER" id="PTHR43969">
    <property type="entry name" value="GLUTATHIONE S TRANSFERASE D10, ISOFORM A-RELATED"/>
    <property type="match status" value="1"/>
</dbReference>
<evidence type="ECO:0000313" key="2">
    <source>
        <dbReference type="EMBL" id="MBZ6075454.1"/>
    </source>
</evidence>
<proteinExistence type="predicted"/>
<protein>
    <submittedName>
        <fullName evidence="2">Glutathione S-transferase family protein</fullName>
    </submittedName>
</protein>
<accession>A0ABS7VIX0</accession>
<dbReference type="SUPFAM" id="SSF47616">
    <property type="entry name" value="GST C-terminal domain-like"/>
    <property type="match status" value="1"/>
</dbReference>
<dbReference type="Gene3D" id="1.20.1050.10">
    <property type="match status" value="1"/>
</dbReference>
<sequence length="209" mass="23281">MLGGWLLKLFFAPLSPFVRKVLVTAHETQQDHLIERVNSAPHPIYRDEDIARHNPLGQAPTAIADDGEVIYGSRVICEYLDAQSTALKVFPVASSARWRALVQQALGDGITDAALLARYEQNVRPAELRWDMWSATQMTKVTAGLDEVERLAKTFGEAVTIGTITIACAIGYLDFRFGDLSWRSGRPAASQWYEWFAARPSMMATRPQA</sequence>
<evidence type="ECO:0000259" key="1">
    <source>
        <dbReference type="PROSITE" id="PS50404"/>
    </source>
</evidence>
<dbReference type="CDD" id="cd03205">
    <property type="entry name" value="GST_C_6"/>
    <property type="match status" value="1"/>
</dbReference>
<dbReference type="PANTHER" id="PTHR43969:SF9">
    <property type="entry name" value="GLUTATHIONE S TRANSFERASE D10, ISOFORM A-RELATED"/>
    <property type="match status" value="1"/>
</dbReference>
<feature type="domain" description="GST N-terminal" evidence="1">
    <location>
        <begin position="5"/>
        <end position="88"/>
    </location>
</feature>
<organism evidence="2 3">
    <name type="scientific">Microvirga puerhi</name>
    <dbReference type="NCBI Taxonomy" id="2876078"/>
    <lineage>
        <taxon>Bacteria</taxon>
        <taxon>Pseudomonadati</taxon>
        <taxon>Pseudomonadota</taxon>
        <taxon>Alphaproteobacteria</taxon>
        <taxon>Hyphomicrobiales</taxon>
        <taxon>Methylobacteriaceae</taxon>
        <taxon>Microvirga</taxon>
    </lineage>
</organism>
<dbReference type="Proteomes" id="UP000704176">
    <property type="component" value="Unassembled WGS sequence"/>
</dbReference>
<dbReference type="Gene3D" id="3.40.30.10">
    <property type="entry name" value="Glutaredoxin"/>
    <property type="match status" value="1"/>
</dbReference>
<name>A0ABS7VIX0_9HYPH</name>
<dbReference type="Pfam" id="PF13409">
    <property type="entry name" value="GST_N_2"/>
    <property type="match status" value="1"/>
</dbReference>
<gene>
    <name evidence="2" type="ORF">K9B37_03975</name>
</gene>
<evidence type="ECO:0000313" key="3">
    <source>
        <dbReference type="Proteomes" id="UP000704176"/>
    </source>
</evidence>